<dbReference type="PANTHER" id="PTHR43047">
    <property type="entry name" value="TWO-COMPONENT HISTIDINE PROTEIN KINASE"/>
    <property type="match status" value="1"/>
</dbReference>
<dbReference type="CDD" id="cd17546">
    <property type="entry name" value="REC_hyHK_CKI1_RcsC-like"/>
    <property type="match status" value="1"/>
</dbReference>
<dbReference type="Pfam" id="PF00512">
    <property type="entry name" value="HisKA"/>
    <property type="match status" value="1"/>
</dbReference>
<keyword evidence="10" id="KW-1133">Transmembrane helix</keyword>
<dbReference type="InterPro" id="IPR001789">
    <property type="entry name" value="Sig_transdc_resp-reg_receiver"/>
</dbReference>
<dbReference type="Proteomes" id="UP000240621">
    <property type="component" value="Unassembled WGS sequence"/>
</dbReference>
<evidence type="ECO:0000313" key="20">
    <source>
        <dbReference type="Proteomes" id="UP000396862"/>
    </source>
</evidence>
<evidence type="ECO:0000256" key="11">
    <source>
        <dbReference type="ARBA" id="ARBA00023136"/>
    </source>
</evidence>
<keyword evidence="8" id="KW-0418">Kinase</keyword>
<gene>
    <name evidence="18" type="ORF">CLV93_11229</name>
    <name evidence="17" type="ORF">JCM18694_25440</name>
</gene>
<keyword evidence="6" id="KW-0812">Transmembrane</keyword>
<dbReference type="NCBIfam" id="TIGR00229">
    <property type="entry name" value="sensory_box"/>
    <property type="match status" value="1"/>
</dbReference>
<keyword evidence="11" id="KW-0472">Membrane</keyword>
<dbReference type="InterPro" id="IPR036890">
    <property type="entry name" value="HATPase_C_sf"/>
</dbReference>
<dbReference type="FunFam" id="3.30.565.10:FF:000010">
    <property type="entry name" value="Sensor histidine kinase RcsC"/>
    <property type="match status" value="1"/>
</dbReference>
<dbReference type="Pfam" id="PF02518">
    <property type="entry name" value="HATPase_c"/>
    <property type="match status" value="1"/>
</dbReference>
<dbReference type="GO" id="GO:0000155">
    <property type="term" value="F:phosphorelay sensor kinase activity"/>
    <property type="evidence" value="ECO:0007669"/>
    <property type="project" value="InterPro"/>
</dbReference>
<evidence type="ECO:0000256" key="12">
    <source>
        <dbReference type="PROSITE-ProRule" id="PRU00169"/>
    </source>
</evidence>
<dbReference type="FunFam" id="1.10.287.130:FF:000004">
    <property type="entry name" value="Ethylene receptor 1"/>
    <property type="match status" value="1"/>
</dbReference>
<dbReference type="SUPFAM" id="SSF47384">
    <property type="entry name" value="Homodimeric domain of signal transducing histidine kinase"/>
    <property type="match status" value="1"/>
</dbReference>
<keyword evidence="7" id="KW-0547">Nucleotide-binding</keyword>
<evidence type="ECO:0000313" key="18">
    <source>
        <dbReference type="EMBL" id="PSK80894.1"/>
    </source>
</evidence>
<evidence type="ECO:0000259" key="13">
    <source>
        <dbReference type="PROSITE" id="PS50109"/>
    </source>
</evidence>
<feature type="domain" description="PAS" evidence="15">
    <location>
        <begin position="381"/>
        <end position="451"/>
    </location>
</feature>
<comment type="catalytic activity">
    <reaction evidence="1">
        <text>ATP + protein L-histidine = ADP + protein N-phospho-L-histidine.</text>
        <dbReference type="EC" id="2.7.13.3"/>
    </reaction>
</comment>
<dbReference type="AlphaFoldDB" id="A0A2P8C7F0"/>
<dbReference type="RefSeq" id="WP_106543499.1">
    <property type="nucleotide sequence ID" value="NZ_BLAU01000001.1"/>
</dbReference>
<keyword evidence="9" id="KW-0067">ATP-binding</keyword>
<dbReference type="PANTHER" id="PTHR43047:SF72">
    <property type="entry name" value="OSMOSENSING HISTIDINE PROTEIN KINASE SLN1"/>
    <property type="match status" value="1"/>
</dbReference>
<dbReference type="OrthoDB" id="1046984at2"/>
<dbReference type="PROSITE" id="PS50113">
    <property type="entry name" value="PAC"/>
    <property type="match status" value="1"/>
</dbReference>
<feature type="domain" description="PAC" evidence="16">
    <location>
        <begin position="454"/>
        <end position="506"/>
    </location>
</feature>
<keyword evidence="4 12" id="KW-0597">Phosphoprotein</keyword>
<dbReference type="SUPFAM" id="SSF55874">
    <property type="entry name" value="ATPase domain of HSP90 chaperone/DNA topoisomerase II/histidine kinase"/>
    <property type="match status" value="1"/>
</dbReference>
<protein>
    <recommendedName>
        <fullName evidence="3">histidine kinase</fullName>
        <ecNumber evidence="3">2.7.13.3</ecNumber>
    </recommendedName>
</protein>
<dbReference type="InterPro" id="IPR011006">
    <property type="entry name" value="CheY-like_superfamily"/>
</dbReference>
<dbReference type="PROSITE" id="PS50109">
    <property type="entry name" value="HIS_KIN"/>
    <property type="match status" value="1"/>
</dbReference>
<dbReference type="SUPFAM" id="SSF52172">
    <property type="entry name" value="CheY-like"/>
    <property type="match status" value="1"/>
</dbReference>
<evidence type="ECO:0000256" key="9">
    <source>
        <dbReference type="ARBA" id="ARBA00022840"/>
    </source>
</evidence>
<dbReference type="SMART" id="SM00448">
    <property type="entry name" value="REC"/>
    <property type="match status" value="1"/>
</dbReference>
<evidence type="ECO:0000313" key="19">
    <source>
        <dbReference type="Proteomes" id="UP000240621"/>
    </source>
</evidence>
<evidence type="ECO:0000259" key="15">
    <source>
        <dbReference type="PROSITE" id="PS50112"/>
    </source>
</evidence>
<evidence type="ECO:0000256" key="1">
    <source>
        <dbReference type="ARBA" id="ARBA00000085"/>
    </source>
</evidence>
<dbReference type="PRINTS" id="PR00344">
    <property type="entry name" value="BCTRLSENSOR"/>
</dbReference>
<dbReference type="Gene3D" id="3.30.450.20">
    <property type="entry name" value="PAS domain"/>
    <property type="match status" value="3"/>
</dbReference>
<evidence type="ECO:0000256" key="3">
    <source>
        <dbReference type="ARBA" id="ARBA00012438"/>
    </source>
</evidence>
<dbReference type="InterPro" id="IPR003594">
    <property type="entry name" value="HATPase_dom"/>
</dbReference>
<dbReference type="SMART" id="SM00387">
    <property type="entry name" value="HATPase_c"/>
    <property type="match status" value="1"/>
</dbReference>
<feature type="domain" description="Histidine kinase" evidence="13">
    <location>
        <begin position="524"/>
        <end position="745"/>
    </location>
</feature>
<dbReference type="InterPro" id="IPR000700">
    <property type="entry name" value="PAS-assoc_C"/>
</dbReference>
<dbReference type="Proteomes" id="UP000396862">
    <property type="component" value="Unassembled WGS sequence"/>
</dbReference>
<proteinExistence type="predicted"/>
<dbReference type="SUPFAM" id="SSF55785">
    <property type="entry name" value="PYP-like sensor domain (PAS domain)"/>
    <property type="match status" value="2"/>
</dbReference>
<sequence>MSSDKPHLSSIVQQGWQKLLRLTSLYINTSIHLTVTSTSRHIKFPEDTPDYCKIQWPDDSTFGYLTIERAIESHDIRPLTALKEMIESDLTTISEDSIHSIPSSGDSAQGLKKMLQTSLEANNEGVLLLNTAGEIIHFNSQLIKMWNLEPLVKKNASAAELSDFTKSQLINSSLTIKGYSEKPERFSKNKKTDTLYLKDGRTIERTSLPVIEKEQTIGRVFSYRDITPETQTRQELREKTNILDTIFDQAPIIMMLVDERARIEKVNKPGIQHSHFAPDSELVGKLVGDILHCVNAYPNVCGTSPNCGHCAIRQTLNRTIQSGTGEHKVEGTMQIKHGNANITRHVLISSATIQTSGERKYLLSIDDITERYMAEKSLMESENRFRNLFEYTPIAYQSLDECGCFLSINQEWSKLTGYSREDIIEQPFGKIFSYETKESFPRLFQKFATEGYINDLELTLERKDGQSITVLVTGRVQYDRQGNYLRSHCILLNFTERKQIQKELIQSKEKAEEATRIKSAFLANMSHEIRTPMNAILGYAEILSQSITDPTHRDYLSSMQSSGKVLMNLINDVLDFSKIDAGKMDLKETPVDIRLLMKEIVDTFRLKASQKGVRMLSEISESTPRILLLDELRLRQIMLNLISNALKFTDEGHIRIEVSTTNQSETSSSILLRVEDTGIGIADKEQEKIFEAFEQIDNQDSKIYGGTGLGLAITHRLVKLMGGEIRLESKLNQGSAFYVTLPDIAVVKDADDTDYQQKSHIDNQLLAGSCVLIVDDNRANRKVTRGFFGGSQVKISEAENGAHALEIMRRLKPQLIIVDLRMPGMSGFETARSIKSNPQWQDIPLIAYTASELTAEEKEQYPNLFKALLKKPIERKKFLQTVANCLPPVNEKNNHRLQHGNESASVISGENEHELLQKWNSMQRIRPRKMMKEFIEEISANTEIIHHPEIKSYLQELDHAFHTFNIEKEETLFRAFPEIIEKLKTEKP</sequence>
<keyword evidence="5" id="KW-0808">Transferase</keyword>
<dbReference type="SMART" id="SM00086">
    <property type="entry name" value="PAC"/>
    <property type="match status" value="2"/>
</dbReference>
<dbReference type="CDD" id="cd00130">
    <property type="entry name" value="PAS"/>
    <property type="match status" value="1"/>
</dbReference>
<organism evidence="18 19">
    <name type="scientific">Prolixibacter denitrificans</name>
    <dbReference type="NCBI Taxonomy" id="1541063"/>
    <lineage>
        <taxon>Bacteria</taxon>
        <taxon>Pseudomonadati</taxon>
        <taxon>Bacteroidota</taxon>
        <taxon>Bacteroidia</taxon>
        <taxon>Marinilabiliales</taxon>
        <taxon>Prolixibacteraceae</taxon>
        <taxon>Prolixibacter</taxon>
    </lineage>
</organism>
<evidence type="ECO:0000256" key="8">
    <source>
        <dbReference type="ARBA" id="ARBA00022777"/>
    </source>
</evidence>
<dbReference type="InterPro" id="IPR035965">
    <property type="entry name" value="PAS-like_dom_sf"/>
</dbReference>
<reference evidence="18 19" key="1">
    <citation type="submission" date="2018-03" db="EMBL/GenBank/DDBJ databases">
        <title>Genomic Encyclopedia of Archaeal and Bacterial Type Strains, Phase II (KMG-II): from individual species to whole genera.</title>
        <authorList>
            <person name="Goeker M."/>
        </authorList>
    </citation>
    <scope>NUCLEOTIDE SEQUENCE [LARGE SCALE GENOMIC DNA]</scope>
    <source>
        <strain evidence="18 19">DSM 27267</strain>
    </source>
</reference>
<dbReference type="SMART" id="SM00388">
    <property type="entry name" value="HisKA"/>
    <property type="match status" value="1"/>
</dbReference>
<feature type="modified residue" description="4-aspartylphosphate" evidence="12">
    <location>
        <position position="819"/>
    </location>
</feature>
<accession>A0A2P8C7F0</accession>
<evidence type="ECO:0000259" key="16">
    <source>
        <dbReference type="PROSITE" id="PS50113"/>
    </source>
</evidence>
<dbReference type="InterPro" id="IPR000014">
    <property type="entry name" value="PAS"/>
</dbReference>
<dbReference type="GO" id="GO:0005886">
    <property type="term" value="C:plasma membrane"/>
    <property type="evidence" value="ECO:0007669"/>
    <property type="project" value="TreeGrafter"/>
</dbReference>
<dbReference type="Pfam" id="PF13426">
    <property type="entry name" value="PAS_9"/>
    <property type="match status" value="1"/>
</dbReference>
<dbReference type="GO" id="GO:0005524">
    <property type="term" value="F:ATP binding"/>
    <property type="evidence" value="ECO:0007669"/>
    <property type="project" value="UniProtKB-KW"/>
</dbReference>
<dbReference type="Pfam" id="PF13188">
    <property type="entry name" value="PAS_8"/>
    <property type="match status" value="1"/>
</dbReference>
<dbReference type="CDD" id="cd00082">
    <property type="entry name" value="HisKA"/>
    <property type="match status" value="1"/>
</dbReference>
<dbReference type="InterPro" id="IPR003661">
    <property type="entry name" value="HisK_dim/P_dom"/>
</dbReference>
<dbReference type="CDD" id="cd16922">
    <property type="entry name" value="HATPase_EvgS-ArcB-TorS-like"/>
    <property type="match status" value="1"/>
</dbReference>
<dbReference type="InterPro" id="IPR001610">
    <property type="entry name" value="PAC"/>
</dbReference>
<dbReference type="Gene3D" id="3.40.50.2300">
    <property type="match status" value="1"/>
</dbReference>
<evidence type="ECO:0000256" key="2">
    <source>
        <dbReference type="ARBA" id="ARBA00004370"/>
    </source>
</evidence>
<dbReference type="PROSITE" id="PS50110">
    <property type="entry name" value="RESPONSE_REGULATORY"/>
    <property type="match status" value="1"/>
</dbReference>
<dbReference type="Pfam" id="PF00072">
    <property type="entry name" value="Response_reg"/>
    <property type="match status" value="1"/>
</dbReference>
<evidence type="ECO:0000256" key="7">
    <source>
        <dbReference type="ARBA" id="ARBA00022741"/>
    </source>
</evidence>
<comment type="caution">
    <text evidence="18">The sequence shown here is derived from an EMBL/GenBank/DDBJ whole genome shotgun (WGS) entry which is preliminary data.</text>
</comment>
<feature type="domain" description="Response regulatory" evidence="14">
    <location>
        <begin position="770"/>
        <end position="886"/>
    </location>
</feature>
<evidence type="ECO:0000313" key="17">
    <source>
        <dbReference type="EMBL" id="GET22298.1"/>
    </source>
</evidence>
<dbReference type="Gene3D" id="1.10.287.130">
    <property type="match status" value="1"/>
</dbReference>
<dbReference type="EC" id="2.7.13.3" evidence="3"/>
<dbReference type="InterPro" id="IPR005467">
    <property type="entry name" value="His_kinase_dom"/>
</dbReference>
<dbReference type="GO" id="GO:0009927">
    <property type="term" value="F:histidine phosphotransfer kinase activity"/>
    <property type="evidence" value="ECO:0007669"/>
    <property type="project" value="TreeGrafter"/>
</dbReference>
<reference evidence="17 20" key="2">
    <citation type="submission" date="2019-10" db="EMBL/GenBank/DDBJ databases">
        <title>Prolixibacter strains distinguished by the presence of nitrate reductase genes were adept at nitrate-dependent anaerobic corrosion of metallic iron and carbon steel.</title>
        <authorList>
            <person name="Iino T."/>
            <person name="Shono N."/>
            <person name="Ito K."/>
            <person name="Nakamura R."/>
            <person name="Sueoka K."/>
            <person name="Harayama S."/>
            <person name="Ohkuma M."/>
        </authorList>
    </citation>
    <scope>NUCLEOTIDE SEQUENCE [LARGE SCALE GENOMIC DNA]</scope>
    <source>
        <strain evidence="17 20">MIC1-1</strain>
    </source>
</reference>
<dbReference type="PROSITE" id="PS50112">
    <property type="entry name" value="PAS"/>
    <property type="match status" value="1"/>
</dbReference>
<evidence type="ECO:0000259" key="14">
    <source>
        <dbReference type="PROSITE" id="PS50110"/>
    </source>
</evidence>
<dbReference type="EMBL" id="BLAU01000001">
    <property type="protein sequence ID" value="GET22298.1"/>
    <property type="molecule type" value="Genomic_DNA"/>
</dbReference>
<dbReference type="Gene3D" id="3.30.565.10">
    <property type="entry name" value="Histidine kinase-like ATPase, C-terminal domain"/>
    <property type="match status" value="1"/>
</dbReference>
<dbReference type="EMBL" id="PYGC01000012">
    <property type="protein sequence ID" value="PSK80894.1"/>
    <property type="molecule type" value="Genomic_DNA"/>
</dbReference>
<dbReference type="InterPro" id="IPR036097">
    <property type="entry name" value="HisK_dim/P_sf"/>
</dbReference>
<evidence type="ECO:0000256" key="5">
    <source>
        <dbReference type="ARBA" id="ARBA00022679"/>
    </source>
</evidence>
<name>A0A2P8C7F0_9BACT</name>
<evidence type="ECO:0000256" key="6">
    <source>
        <dbReference type="ARBA" id="ARBA00022692"/>
    </source>
</evidence>
<evidence type="ECO:0000256" key="4">
    <source>
        <dbReference type="ARBA" id="ARBA00022553"/>
    </source>
</evidence>
<dbReference type="InterPro" id="IPR004358">
    <property type="entry name" value="Sig_transdc_His_kin-like_C"/>
</dbReference>
<comment type="subcellular location">
    <subcellularLocation>
        <location evidence="2">Membrane</location>
    </subcellularLocation>
</comment>
<dbReference type="SMART" id="SM00091">
    <property type="entry name" value="PAS"/>
    <property type="match status" value="3"/>
</dbReference>
<keyword evidence="20" id="KW-1185">Reference proteome</keyword>
<evidence type="ECO:0000256" key="10">
    <source>
        <dbReference type="ARBA" id="ARBA00022989"/>
    </source>
</evidence>